<dbReference type="Proteomes" id="UP000052167">
    <property type="component" value="Unassembled WGS sequence"/>
</dbReference>
<protein>
    <submittedName>
        <fullName evidence="1">Uncharacterized protein</fullName>
    </submittedName>
</protein>
<keyword evidence="2" id="KW-1185">Reference proteome</keyword>
<reference evidence="1 2" key="1">
    <citation type="submission" date="2014-06" db="EMBL/GenBank/DDBJ databases">
        <title>Rhizobium pelagicum/R2-400B4.</title>
        <authorList>
            <person name="Kimes N.E."/>
            <person name="Lopez-Perez M."/>
        </authorList>
    </citation>
    <scope>NUCLEOTIDE SEQUENCE [LARGE SCALE GENOMIC DNA]</scope>
    <source>
        <strain evidence="1 2">R2-400B4</strain>
    </source>
</reference>
<evidence type="ECO:0000313" key="2">
    <source>
        <dbReference type="Proteomes" id="UP000052167"/>
    </source>
</evidence>
<gene>
    <name evidence="1" type="ORF">GV68_11115</name>
</gene>
<organism evidence="1 2">
    <name type="scientific">Pseudorhizobium pelagicum</name>
    <dbReference type="NCBI Taxonomy" id="1509405"/>
    <lineage>
        <taxon>Bacteria</taxon>
        <taxon>Pseudomonadati</taxon>
        <taxon>Pseudomonadota</taxon>
        <taxon>Alphaproteobacteria</taxon>
        <taxon>Hyphomicrobiales</taxon>
        <taxon>Rhizobiaceae</taxon>
        <taxon>Rhizobium/Agrobacterium group</taxon>
        <taxon>Pseudorhizobium</taxon>
    </lineage>
</organism>
<evidence type="ECO:0000313" key="1">
    <source>
        <dbReference type="EMBL" id="KEQ05394.1"/>
    </source>
</evidence>
<name>A0A922NX19_9HYPH</name>
<dbReference type="AlphaFoldDB" id="A0A922NX19"/>
<dbReference type="EMBL" id="JOKJ01000020">
    <property type="protein sequence ID" value="KEQ05394.1"/>
    <property type="molecule type" value="Genomic_DNA"/>
</dbReference>
<sequence>MLWILYPSLGLSQTVSIQNGLGEYGFGWMFGRNGACYVVMPKHVAGPFPRVTVSTSAPVESASATVVAPFWNGIDLALGIARGGLLDRCTSTLDDLEETGAGLNAMHGELVRLSPSGEMTRNRIRFADRDYLSFTGYLDSGQASIAQGTSGAFVFADGRPIGMAITSDDPARGLFMRSGEILIHVHRFLDEQGGAYLPAPPSAEEGENHSNGNALPLRFIEASVPAINPQFAPENMVEEGRFIFGTQRVMRFVFGFDEPTAVSRIVMQSTTTENQTKPKDVILRWSVDSKREHFRELQRGEMGPDGVFDSGQMAGRNIRYLEIIALNTWGDGDVVIDQVTAY</sequence>
<proteinExistence type="predicted"/>
<accession>A0A922NX19</accession>
<comment type="caution">
    <text evidence="1">The sequence shown here is derived from an EMBL/GenBank/DDBJ whole genome shotgun (WGS) entry which is preliminary data.</text>
</comment>